<keyword evidence="3" id="KW-0813">Transport</keyword>
<dbReference type="GO" id="GO:0005886">
    <property type="term" value="C:plasma membrane"/>
    <property type="evidence" value="ECO:0007669"/>
    <property type="project" value="TreeGrafter"/>
</dbReference>
<evidence type="ECO:0000256" key="2">
    <source>
        <dbReference type="ARBA" id="ARBA00010544"/>
    </source>
</evidence>
<dbReference type="Pfam" id="PF03379">
    <property type="entry name" value="CcmB"/>
    <property type="match status" value="1"/>
</dbReference>
<evidence type="ECO:0000256" key="4">
    <source>
        <dbReference type="ARBA" id="ARBA00022692"/>
    </source>
</evidence>
<reference evidence="10" key="1">
    <citation type="submission" date="2015-03" db="EMBL/GenBank/DDBJ databases">
        <authorList>
            <person name="Nijsse Bart"/>
        </authorList>
    </citation>
    <scope>NUCLEOTIDE SEQUENCE [LARGE SCALE GENOMIC DNA]</scope>
</reference>
<feature type="transmembrane region" description="Helical" evidence="8">
    <location>
        <begin position="133"/>
        <end position="159"/>
    </location>
</feature>
<accession>A0A0U1L6A3</accession>
<dbReference type="InterPro" id="IPR003544">
    <property type="entry name" value="Cyt_c_biogenesis_CcmB"/>
</dbReference>
<protein>
    <submittedName>
        <fullName evidence="9">ABC transporter involved in cytochrome c biogenesis, CcmB subunit</fullName>
    </submittedName>
</protein>
<keyword evidence="5" id="KW-0201">Cytochrome c-type biogenesis</keyword>
<evidence type="ECO:0000256" key="1">
    <source>
        <dbReference type="ARBA" id="ARBA00004141"/>
    </source>
</evidence>
<organism evidence="9 10">
    <name type="scientific">Sporomusa ovata</name>
    <dbReference type="NCBI Taxonomy" id="2378"/>
    <lineage>
        <taxon>Bacteria</taxon>
        <taxon>Bacillati</taxon>
        <taxon>Bacillota</taxon>
        <taxon>Negativicutes</taxon>
        <taxon>Selenomonadales</taxon>
        <taxon>Sporomusaceae</taxon>
        <taxon>Sporomusa</taxon>
    </lineage>
</organism>
<feature type="transmembrane region" description="Helical" evidence="8">
    <location>
        <begin position="166"/>
        <end position="184"/>
    </location>
</feature>
<dbReference type="GO" id="GO:0017004">
    <property type="term" value="P:cytochrome complex assembly"/>
    <property type="evidence" value="ECO:0007669"/>
    <property type="project" value="UniProtKB-KW"/>
</dbReference>
<feature type="transmembrane region" description="Helical" evidence="8">
    <location>
        <begin position="57"/>
        <end position="79"/>
    </location>
</feature>
<dbReference type="GO" id="GO:0015232">
    <property type="term" value="F:heme transmembrane transporter activity"/>
    <property type="evidence" value="ECO:0007669"/>
    <property type="project" value="InterPro"/>
</dbReference>
<evidence type="ECO:0000256" key="6">
    <source>
        <dbReference type="ARBA" id="ARBA00022989"/>
    </source>
</evidence>
<comment type="similarity">
    <text evidence="2">Belongs to the CcmB/CycW/HelB family.</text>
</comment>
<feature type="transmembrane region" description="Helical" evidence="8">
    <location>
        <begin position="28"/>
        <end position="51"/>
    </location>
</feature>
<dbReference type="PANTHER" id="PTHR30070:SF1">
    <property type="entry name" value="CYTOCHROME C BIOGENESIS B-RELATED"/>
    <property type="match status" value="1"/>
</dbReference>
<dbReference type="EMBL" id="CTRP01000016">
    <property type="protein sequence ID" value="CQR75045.1"/>
    <property type="molecule type" value="Genomic_DNA"/>
</dbReference>
<evidence type="ECO:0000313" key="10">
    <source>
        <dbReference type="Proteomes" id="UP000049855"/>
    </source>
</evidence>
<evidence type="ECO:0000313" key="9">
    <source>
        <dbReference type="EMBL" id="CQR75045.1"/>
    </source>
</evidence>
<dbReference type="GO" id="GO:1903607">
    <property type="term" value="P:cytochrome c biosynthetic process"/>
    <property type="evidence" value="ECO:0007669"/>
    <property type="project" value="TreeGrafter"/>
</dbReference>
<evidence type="ECO:0000256" key="5">
    <source>
        <dbReference type="ARBA" id="ARBA00022748"/>
    </source>
</evidence>
<dbReference type="RefSeq" id="WP_021171268.1">
    <property type="nucleotide sequence ID" value="NZ_CTRP01000016.1"/>
</dbReference>
<proteinExistence type="inferred from homology"/>
<dbReference type="PANTHER" id="PTHR30070">
    <property type="entry name" value="HEME EXPORTER PROTEIN B"/>
    <property type="match status" value="1"/>
</dbReference>
<feature type="transmembrane region" description="Helical" evidence="8">
    <location>
        <begin position="100"/>
        <end position="127"/>
    </location>
</feature>
<comment type="subcellular location">
    <subcellularLocation>
        <location evidence="1">Membrane</location>
        <topology evidence="1">Multi-pass membrane protein</topology>
    </subcellularLocation>
</comment>
<keyword evidence="6 8" id="KW-1133">Transmembrane helix</keyword>
<feature type="transmembrane region" description="Helical" evidence="8">
    <location>
        <begin position="204"/>
        <end position="223"/>
    </location>
</feature>
<keyword evidence="7 8" id="KW-0472">Membrane</keyword>
<keyword evidence="4 8" id="KW-0812">Transmembrane</keyword>
<gene>
    <name evidence="9" type="ORF">SpAn4DRAFT_4409</name>
</gene>
<evidence type="ECO:0000256" key="3">
    <source>
        <dbReference type="ARBA" id="ARBA00022448"/>
    </source>
</evidence>
<keyword evidence="10" id="KW-1185">Reference proteome</keyword>
<evidence type="ECO:0000256" key="8">
    <source>
        <dbReference type="SAM" id="Phobius"/>
    </source>
</evidence>
<dbReference type="Proteomes" id="UP000049855">
    <property type="component" value="Unassembled WGS sequence"/>
</dbReference>
<sequence>MARIQLSFRSAVWAVLAKDAVCESRTRYAAGALIMFALTALSSVSMAIAGASLLPELAAALLWVVLFFCAMAGLARVFVQEQEAGTLLGLRLYTSGQAVFWGKLLYNLALLLGLACLVVPLFTIFIAVEVEAWLPFIIVLVLGCTGIATVSTLTAAMVMYAQGKHAIFTVLTFPVLLPQFLSAISATSKILSDGVSEFSELVFMAGYDAAVVAAGVLLFDYIWQD</sequence>
<name>A0A0U1L6A3_9FIRM</name>
<evidence type="ECO:0000256" key="7">
    <source>
        <dbReference type="ARBA" id="ARBA00023136"/>
    </source>
</evidence>
<dbReference type="AlphaFoldDB" id="A0A0U1L6A3"/>